<dbReference type="Pfam" id="PF00406">
    <property type="entry name" value="ADK"/>
    <property type="match status" value="1"/>
</dbReference>
<name>A0A1F5X068_9BACT</name>
<dbReference type="SUPFAM" id="SSF52540">
    <property type="entry name" value="P-loop containing nucleoside triphosphate hydrolases"/>
    <property type="match status" value="1"/>
</dbReference>
<dbReference type="InterPro" id="IPR027417">
    <property type="entry name" value="P-loop_NTPase"/>
</dbReference>
<evidence type="ECO:0000313" key="8">
    <source>
        <dbReference type="Proteomes" id="UP000178114"/>
    </source>
</evidence>
<dbReference type="PRINTS" id="PR00094">
    <property type="entry name" value="ADENYLTKNASE"/>
</dbReference>
<dbReference type="InterPro" id="IPR000850">
    <property type="entry name" value="Adenylat/UMP-CMP_kin"/>
</dbReference>
<dbReference type="AlphaFoldDB" id="A0A1F5X068"/>
<evidence type="ECO:0000256" key="1">
    <source>
        <dbReference type="ARBA" id="ARBA00022679"/>
    </source>
</evidence>
<comment type="similarity">
    <text evidence="5">Belongs to the adenylate kinase family.</text>
</comment>
<dbReference type="GO" id="GO:0005737">
    <property type="term" value="C:cytoplasm"/>
    <property type="evidence" value="ECO:0007669"/>
    <property type="project" value="UniProtKB-SubCell"/>
</dbReference>
<accession>A0A1F5X068</accession>
<keyword evidence="6" id="KW-0067">ATP-binding</keyword>
<reference evidence="7 8" key="1">
    <citation type="journal article" date="2016" name="Nat. Commun.">
        <title>Thousands of microbial genomes shed light on interconnected biogeochemical processes in an aquifer system.</title>
        <authorList>
            <person name="Anantharaman K."/>
            <person name="Brown C.T."/>
            <person name="Hug L.A."/>
            <person name="Sharon I."/>
            <person name="Castelle C.J."/>
            <person name="Probst A.J."/>
            <person name="Thomas B.C."/>
            <person name="Singh A."/>
            <person name="Wilkins M.J."/>
            <person name="Karaoz U."/>
            <person name="Brodie E.L."/>
            <person name="Williams K.H."/>
            <person name="Hubbard S.S."/>
            <person name="Banfield J.F."/>
        </authorList>
    </citation>
    <scope>NUCLEOTIDE SEQUENCE [LARGE SCALE GENOMIC DNA]</scope>
</reference>
<dbReference type="PANTHER" id="PTHR23359">
    <property type="entry name" value="NUCLEOTIDE KINASE"/>
    <property type="match status" value="1"/>
</dbReference>
<dbReference type="EC" id="2.7.4.3" evidence="6"/>
<dbReference type="GO" id="GO:0004017">
    <property type="term" value="F:AMP kinase activity"/>
    <property type="evidence" value="ECO:0007669"/>
    <property type="project" value="UniProtKB-EC"/>
</dbReference>
<keyword evidence="1 5" id="KW-0808">Transferase</keyword>
<comment type="subcellular location">
    <subcellularLocation>
        <location evidence="6">Cytoplasm</location>
    </subcellularLocation>
</comment>
<evidence type="ECO:0000256" key="3">
    <source>
        <dbReference type="ARBA" id="ARBA00022741"/>
    </source>
</evidence>
<gene>
    <name evidence="7" type="ORF">A2930_02295</name>
</gene>
<keyword evidence="4 5" id="KW-0418">Kinase</keyword>
<evidence type="ECO:0000256" key="4">
    <source>
        <dbReference type="ARBA" id="ARBA00022777"/>
    </source>
</evidence>
<dbReference type="Proteomes" id="UP000178114">
    <property type="component" value="Unassembled WGS sequence"/>
</dbReference>
<keyword evidence="2" id="KW-0545">Nucleotide biosynthesis</keyword>
<evidence type="ECO:0000256" key="5">
    <source>
        <dbReference type="RuleBase" id="RU003330"/>
    </source>
</evidence>
<dbReference type="CDD" id="cd01428">
    <property type="entry name" value="ADK"/>
    <property type="match status" value="1"/>
</dbReference>
<evidence type="ECO:0000256" key="6">
    <source>
        <dbReference type="RuleBase" id="RU003331"/>
    </source>
</evidence>
<comment type="caution">
    <text evidence="7">The sequence shown here is derived from an EMBL/GenBank/DDBJ whole genome shotgun (WGS) entry which is preliminary data.</text>
</comment>
<dbReference type="GO" id="GO:0005524">
    <property type="term" value="F:ATP binding"/>
    <property type="evidence" value="ECO:0007669"/>
    <property type="project" value="UniProtKB-KW"/>
</dbReference>
<protein>
    <recommendedName>
        <fullName evidence="6">Adenylate kinase</fullName>
        <ecNumber evidence="6">2.7.4.3</ecNumber>
    </recommendedName>
</protein>
<comment type="catalytic activity">
    <reaction evidence="6">
        <text>AMP + ATP = 2 ADP</text>
        <dbReference type="Rhea" id="RHEA:12973"/>
        <dbReference type="ChEBI" id="CHEBI:30616"/>
        <dbReference type="ChEBI" id="CHEBI:456215"/>
        <dbReference type="ChEBI" id="CHEBI:456216"/>
        <dbReference type="EC" id="2.7.4.3"/>
    </reaction>
</comment>
<evidence type="ECO:0000313" key="7">
    <source>
        <dbReference type="EMBL" id="OGF81269.1"/>
    </source>
</evidence>
<evidence type="ECO:0000256" key="2">
    <source>
        <dbReference type="ARBA" id="ARBA00022727"/>
    </source>
</evidence>
<dbReference type="Gene3D" id="3.40.50.300">
    <property type="entry name" value="P-loop containing nucleotide triphosphate hydrolases"/>
    <property type="match status" value="1"/>
</dbReference>
<keyword evidence="3 6" id="KW-0547">Nucleotide-binding</keyword>
<dbReference type="EMBL" id="MFID01000014">
    <property type="protein sequence ID" value="OGF81269.1"/>
    <property type="molecule type" value="Genomic_DNA"/>
</dbReference>
<proteinExistence type="inferred from homology"/>
<organism evidence="7 8">
    <name type="scientific">Candidatus Giovannonibacteria bacterium RIFCSPLOWO2_01_FULL_45_34</name>
    <dbReference type="NCBI Taxonomy" id="1798351"/>
    <lineage>
        <taxon>Bacteria</taxon>
        <taxon>Candidatus Giovannoniibacteriota</taxon>
    </lineage>
</organism>
<comment type="subunit">
    <text evidence="6">Monomer.</text>
</comment>
<sequence>MDKKVAIFLFGRPASGKGTQAKILSDKTGFYHFTTSREGKEYINAHDDEQTKRQAELYKAGKLFLPEWTSRVVLEKTREIIKMAKGIIYDGTPRTLYEAKAVFPEMVKLLGKENVYVLLIDISVEEFKRRVEKRLICNRDSRHVYIRSDSLMPGTKCPDGDGVLETRDLDKKEVLQMRTDEYAEKTIPAIKFIEGLHTITTINGEQSVENVHKDIIEALNL</sequence>
<dbReference type="STRING" id="1798351.A2930_02295"/>